<dbReference type="PRINTS" id="PR00039">
    <property type="entry name" value="HTHLYSR"/>
</dbReference>
<evidence type="ECO:0000313" key="7">
    <source>
        <dbReference type="Proteomes" id="UP000284168"/>
    </source>
</evidence>
<feature type="domain" description="HTH lysR-type" evidence="5">
    <location>
        <begin position="7"/>
        <end position="64"/>
    </location>
</feature>
<evidence type="ECO:0000256" key="3">
    <source>
        <dbReference type="ARBA" id="ARBA00023125"/>
    </source>
</evidence>
<dbReference type="Pfam" id="PF00126">
    <property type="entry name" value="HTH_1"/>
    <property type="match status" value="2"/>
</dbReference>
<dbReference type="GO" id="GO:0005829">
    <property type="term" value="C:cytosol"/>
    <property type="evidence" value="ECO:0007669"/>
    <property type="project" value="TreeGrafter"/>
</dbReference>
<evidence type="ECO:0000259" key="5">
    <source>
        <dbReference type="PROSITE" id="PS50931"/>
    </source>
</evidence>
<dbReference type="PANTHER" id="PTHR30419">
    <property type="entry name" value="HTH-TYPE TRANSCRIPTIONAL REGULATOR YBHD"/>
    <property type="match status" value="1"/>
</dbReference>
<proteinExistence type="inferred from homology"/>
<dbReference type="InterPro" id="IPR050950">
    <property type="entry name" value="HTH-type_LysR_regulators"/>
</dbReference>
<comment type="similarity">
    <text evidence="1">Belongs to the LysR transcriptional regulatory family.</text>
</comment>
<dbReference type="GO" id="GO:0003677">
    <property type="term" value="F:DNA binding"/>
    <property type="evidence" value="ECO:0007669"/>
    <property type="project" value="UniProtKB-KW"/>
</dbReference>
<dbReference type="InterPro" id="IPR000847">
    <property type="entry name" value="LysR_HTH_N"/>
</dbReference>
<dbReference type="Pfam" id="PF03466">
    <property type="entry name" value="LysR_substrate"/>
    <property type="match status" value="1"/>
</dbReference>
<dbReference type="AlphaFoldDB" id="A0A423IAW9"/>
<dbReference type="GO" id="GO:0003700">
    <property type="term" value="F:DNA-binding transcription factor activity"/>
    <property type="evidence" value="ECO:0007669"/>
    <property type="project" value="InterPro"/>
</dbReference>
<evidence type="ECO:0000256" key="1">
    <source>
        <dbReference type="ARBA" id="ARBA00009437"/>
    </source>
</evidence>
<sequence>MNSLELPNLMQVRAFLHVVDYGSVSKASTVLFRAQPAVTRAILALEKRLGVLLFERNVNGMRLTDYGEGVLPRARRTLEELQAVVPLLGHAPGHTAEPLYLFQTRRLEVFATLCQTHHMQTAASILGVSQPAISAAIKVLEQGSGCSLFERTPHGLLPTRPCLAMLLRVRRALNELRHIDADIAALGGSLQGAVHVGALPLGRTGILPEAMVRLTSEHPHVRIVTNESPFDLLASELRAGDVDFILGALRPSAYASDLHSEALLQEEMVILVRRDHPWLKRSLDYDDLSAARWVLPRAGSPARKLLDAFFAHIGIAAPSPVIETADLAILRGVLLRSDMLAAVSAHQLEHEMASGDLVRLPLALSHTTRPIGLISRAGALQSPAAQALMDKIRQVVNETAMRISASI</sequence>
<comment type="caution">
    <text evidence="6">The sequence shown here is derived from an EMBL/GenBank/DDBJ whole genome shotgun (WGS) entry which is preliminary data.</text>
</comment>
<dbReference type="Gene3D" id="1.10.10.10">
    <property type="entry name" value="Winged helix-like DNA-binding domain superfamily/Winged helix DNA-binding domain"/>
    <property type="match status" value="2"/>
</dbReference>
<organism evidence="6 7">
    <name type="scientific">Pseudomonas lini</name>
    <dbReference type="NCBI Taxonomy" id="163011"/>
    <lineage>
        <taxon>Bacteria</taxon>
        <taxon>Pseudomonadati</taxon>
        <taxon>Pseudomonadota</taxon>
        <taxon>Gammaproteobacteria</taxon>
        <taxon>Pseudomonadales</taxon>
        <taxon>Pseudomonadaceae</taxon>
        <taxon>Pseudomonas</taxon>
    </lineage>
</organism>
<dbReference type="PANTHER" id="PTHR30419:SF14">
    <property type="entry name" value="LYSR FAMILY TRANSCRIPTIONAL REGULATOR"/>
    <property type="match status" value="1"/>
</dbReference>
<dbReference type="SUPFAM" id="SSF46785">
    <property type="entry name" value="Winged helix' DNA-binding domain"/>
    <property type="match status" value="2"/>
</dbReference>
<evidence type="ECO:0000256" key="4">
    <source>
        <dbReference type="ARBA" id="ARBA00023163"/>
    </source>
</evidence>
<keyword evidence="2" id="KW-0805">Transcription regulation</keyword>
<dbReference type="InterPro" id="IPR036388">
    <property type="entry name" value="WH-like_DNA-bd_sf"/>
</dbReference>
<dbReference type="RefSeq" id="WP_123722735.1">
    <property type="nucleotide sequence ID" value="NZ_MOBN01000041.1"/>
</dbReference>
<evidence type="ECO:0000313" key="6">
    <source>
        <dbReference type="EMBL" id="RON22565.1"/>
    </source>
</evidence>
<dbReference type="InterPro" id="IPR037405">
    <property type="entry name" value="GbpR_PBP2"/>
</dbReference>
<dbReference type="Gene3D" id="3.40.190.290">
    <property type="match status" value="1"/>
</dbReference>
<reference evidence="6 7" key="1">
    <citation type="submission" date="2016-10" db="EMBL/GenBank/DDBJ databases">
        <title>Comparative genome analysis of multiple Pseudomonas spp. focuses on biocontrol and plant growth promoting traits.</title>
        <authorList>
            <person name="Tao X.-Y."/>
            <person name="Taylor C.G."/>
        </authorList>
    </citation>
    <scope>NUCLEOTIDE SEQUENCE [LARGE SCALE GENOMIC DNA]</scope>
    <source>
        <strain evidence="6 7">48C10</strain>
    </source>
</reference>
<evidence type="ECO:0000256" key="2">
    <source>
        <dbReference type="ARBA" id="ARBA00023015"/>
    </source>
</evidence>
<accession>A0A423IAW9</accession>
<dbReference type="InterPro" id="IPR005119">
    <property type="entry name" value="LysR_subst-bd"/>
</dbReference>
<keyword evidence="3" id="KW-0238">DNA-binding</keyword>
<name>A0A423IAW9_9PSED</name>
<dbReference type="InterPro" id="IPR036390">
    <property type="entry name" value="WH_DNA-bd_sf"/>
</dbReference>
<gene>
    <name evidence="6" type="ORF">BK663_26165</name>
</gene>
<dbReference type="PROSITE" id="PS50931">
    <property type="entry name" value="HTH_LYSR"/>
    <property type="match status" value="2"/>
</dbReference>
<keyword evidence="4" id="KW-0804">Transcription</keyword>
<dbReference type="SUPFAM" id="SSF53850">
    <property type="entry name" value="Periplasmic binding protein-like II"/>
    <property type="match status" value="1"/>
</dbReference>
<protein>
    <submittedName>
        <fullName evidence="6">LysR family transcriptional regulator</fullName>
    </submittedName>
</protein>
<dbReference type="CDD" id="cd08435">
    <property type="entry name" value="PBP2_GbpR"/>
    <property type="match status" value="1"/>
</dbReference>
<feature type="domain" description="HTH lysR-type" evidence="5">
    <location>
        <begin position="102"/>
        <end position="159"/>
    </location>
</feature>
<dbReference type="EMBL" id="MOBN01000041">
    <property type="protein sequence ID" value="RON22565.1"/>
    <property type="molecule type" value="Genomic_DNA"/>
</dbReference>
<dbReference type="Proteomes" id="UP000284168">
    <property type="component" value="Unassembled WGS sequence"/>
</dbReference>